<accession>A0ABV4AQL0</accession>
<keyword evidence="4" id="KW-0813">Transport</keyword>
<keyword evidence="8" id="KW-0653">Protein transport</keyword>
<keyword evidence="5" id="KW-1003">Cell membrane</keyword>
<evidence type="ECO:0000256" key="7">
    <source>
        <dbReference type="ARBA" id="ARBA00022692"/>
    </source>
</evidence>
<organism evidence="11 12">
    <name type="scientific">Rhodanobacter humi</name>
    <dbReference type="NCBI Taxonomy" id="1888173"/>
    <lineage>
        <taxon>Bacteria</taxon>
        <taxon>Pseudomonadati</taxon>
        <taxon>Pseudomonadota</taxon>
        <taxon>Gammaproteobacteria</taxon>
        <taxon>Lysobacterales</taxon>
        <taxon>Rhodanobacteraceae</taxon>
        <taxon>Rhodanobacter</taxon>
    </lineage>
</organism>
<evidence type="ECO:0000256" key="3">
    <source>
        <dbReference type="ARBA" id="ARBA00021563"/>
    </source>
</evidence>
<dbReference type="InterPro" id="IPR022792">
    <property type="entry name" value="T2SS_protein-GspN"/>
</dbReference>
<protein>
    <recommendedName>
        <fullName evidence="3">Type II secretion system protein N</fullName>
    </recommendedName>
    <alternativeName>
        <fullName evidence="10">General secretion pathway protein N</fullName>
    </alternativeName>
</protein>
<evidence type="ECO:0000256" key="2">
    <source>
        <dbReference type="ARBA" id="ARBA00007208"/>
    </source>
</evidence>
<sequence>MRLKTLKKTLAAVAVLLLAATVLLWWLPARWALPLLQPSLHGLRLQQVDGSVWNGRAEQVLAPDGRDLGRLQWQLSHRALLGRVEVQLDFDGPQFDFHGQLRKLSAAQVVWSGVQARVNLAALTDPRLRLPLGQPQGELDLNAEHALLQGGWPMQLQAVLHWRHAALRTPGGEVVLGDWDGQLDAQNGVIHAQWQDDGQGPLRTTGELQLSPLGWRLTAELQARHDDPILRHWLAALGRPGADGTVHVEHRGGLAASTLGNTAR</sequence>
<name>A0ABV4AQL0_9GAMM</name>
<evidence type="ECO:0000256" key="10">
    <source>
        <dbReference type="ARBA" id="ARBA00030772"/>
    </source>
</evidence>
<comment type="subcellular location">
    <subcellularLocation>
        <location evidence="1">Cell inner membrane</location>
    </subcellularLocation>
</comment>
<dbReference type="Pfam" id="PF01203">
    <property type="entry name" value="T2SSN"/>
    <property type="match status" value="1"/>
</dbReference>
<keyword evidence="6" id="KW-0997">Cell inner membrane</keyword>
<evidence type="ECO:0000256" key="1">
    <source>
        <dbReference type="ARBA" id="ARBA00004533"/>
    </source>
</evidence>
<gene>
    <name evidence="11" type="ORF">AB7878_04535</name>
</gene>
<evidence type="ECO:0000313" key="12">
    <source>
        <dbReference type="Proteomes" id="UP001562159"/>
    </source>
</evidence>
<proteinExistence type="inferred from homology"/>
<evidence type="ECO:0000313" key="11">
    <source>
        <dbReference type="EMBL" id="MEY2181674.1"/>
    </source>
</evidence>
<comment type="caution">
    <text evidence="11">The sequence shown here is derived from an EMBL/GenBank/DDBJ whole genome shotgun (WGS) entry which is preliminary data.</text>
</comment>
<keyword evidence="12" id="KW-1185">Reference proteome</keyword>
<comment type="similarity">
    <text evidence="2">Belongs to the GSP N family.</text>
</comment>
<keyword evidence="9" id="KW-0472">Membrane</keyword>
<dbReference type="EMBL" id="JBGBPY010000001">
    <property type="protein sequence ID" value="MEY2181674.1"/>
    <property type="molecule type" value="Genomic_DNA"/>
</dbReference>
<reference evidence="11 12" key="1">
    <citation type="submission" date="2024-07" db="EMBL/GenBank/DDBJ databases">
        <title>Molecular mechanisms and environmental adaptations of flagellar loss and biofilm growth of Rhodanobacter under environmental stress.</title>
        <authorList>
            <person name="Chen M."/>
        </authorList>
    </citation>
    <scope>NUCLEOTIDE SEQUENCE [LARGE SCALE GENOMIC DNA]</scope>
    <source>
        <strain evidence="11 12">RS22</strain>
    </source>
</reference>
<keyword evidence="7" id="KW-0812">Transmembrane</keyword>
<evidence type="ECO:0000256" key="4">
    <source>
        <dbReference type="ARBA" id="ARBA00022448"/>
    </source>
</evidence>
<evidence type="ECO:0000256" key="5">
    <source>
        <dbReference type="ARBA" id="ARBA00022475"/>
    </source>
</evidence>
<evidence type="ECO:0000256" key="9">
    <source>
        <dbReference type="ARBA" id="ARBA00023136"/>
    </source>
</evidence>
<evidence type="ECO:0000256" key="6">
    <source>
        <dbReference type="ARBA" id="ARBA00022519"/>
    </source>
</evidence>
<dbReference type="Proteomes" id="UP001562159">
    <property type="component" value="Unassembled WGS sequence"/>
</dbReference>
<evidence type="ECO:0000256" key="8">
    <source>
        <dbReference type="ARBA" id="ARBA00022927"/>
    </source>
</evidence>